<evidence type="ECO:0000313" key="2">
    <source>
        <dbReference type="EMBL" id="MEJ8474906.1"/>
    </source>
</evidence>
<proteinExistence type="predicted"/>
<name>A0ABU8TL76_9HYPH</name>
<feature type="compositionally biased region" description="Acidic residues" evidence="1">
    <location>
        <begin position="85"/>
        <end position="94"/>
    </location>
</feature>
<dbReference type="Proteomes" id="UP001385499">
    <property type="component" value="Unassembled WGS sequence"/>
</dbReference>
<evidence type="ECO:0000256" key="1">
    <source>
        <dbReference type="SAM" id="MobiDB-lite"/>
    </source>
</evidence>
<accession>A0ABU8TL76</accession>
<reference evidence="2 3" key="1">
    <citation type="submission" date="2024-02" db="EMBL/GenBank/DDBJ databases">
        <title>Roseibium algae sp. nov., isolated from marine alga (Grateloupia sp.), showing potential in myo-inositol conversion.</title>
        <authorList>
            <person name="Wang Y."/>
        </authorList>
    </citation>
    <scope>NUCLEOTIDE SEQUENCE [LARGE SCALE GENOMIC DNA]</scope>
    <source>
        <strain evidence="2 3">H3510</strain>
    </source>
</reference>
<sequence length="104" mass="11215">MNRFARLLETAGHKAETPPLYRELSFMMVEPKSSATILALAELADLSAKQLEDGNSIEKVIENLRAAALAVRSVIPAEEDNLDAEIEAADEAGNEGEMQSDLSA</sequence>
<dbReference type="RefSeq" id="WP_340274698.1">
    <property type="nucleotide sequence ID" value="NZ_JBAKIA010000007.1"/>
</dbReference>
<organism evidence="2 3">
    <name type="scientific">Roseibium algae</name>
    <dbReference type="NCBI Taxonomy" id="3123038"/>
    <lineage>
        <taxon>Bacteria</taxon>
        <taxon>Pseudomonadati</taxon>
        <taxon>Pseudomonadota</taxon>
        <taxon>Alphaproteobacteria</taxon>
        <taxon>Hyphomicrobiales</taxon>
        <taxon>Stappiaceae</taxon>
        <taxon>Roseibium</taxon>
    </lineage>
</organism>
<dbReference type="EMBL" id="JBAKIA010000007">
    <property type="protein sequence ID" value="MEJ8474906.1"/>
    <property type="molecule type" value="Genomic_DNA"/>
</dbReference>
<comment type="caution">
    <text evidence="2">The sequence shown here is derived from an EMBL/GenBank/DDBJ whole genome shotgun (WGS) entry which is preliminary data.</text>
</comment>
<gene>
    <name evidence="2" type="ORF">V6575_12485</name>
</gene>
<protein>
    <submittedName>
        <fullName evidence="2">Uncharacterized protein</fullName>
    </submittedName>
</protein>
<feature type="region of interest" description="Disordered" evidence="1">
    <location>
        <begin position="85"/>
        <end position="104"/>
    </location>
</feature>
<keyword evidence="3" id="KW-1185">Reference proteome</keyword>
<evidence type="ECO:0000313" key="3">
    <source>
        <dbReference type="Proteomes" id="UP001385499"/>
    </source>
</evidence>